<accession>A0A9P0N2F2</accession>
<reference evidence="3" key="1">
    <citation type="submission" date="2022-02" db="EMBL/GenBank/DDBJ databases">
        <authorList>
            <person name="King R."/>
        </authorList>
    </citation>
    <scope>NUCLEOTIDE SEQUENCE</scope>
</reference>
<feature type="compositionally biased region" description="Basic and acidic residues" evidence="1">
    <location>
        <begin position="141"/>
        <end position="150"/>
    </location>
</feature>
<feature type="domain" description="PiggyBac transposable element-derived protein" evidence="2">
    <location>
        <begin position="352"/>
        <end position="754"/>
    </location>
</feature>
<feature type="region of interest" description="Disordered" evidence="1">
    <location>
        <begin position="1"/>
        <end position="21"/>
    </location>
</feature>
<dbReference type="EMBL" id="LR824533">
    <property type="protein sequence ID" value="CAH1639966.1"/>
    <property type="molecule type" value="Genomic_DNA"/>
</dbReference>
<evidence type="ECO:0000259" key="2">
    <source>
        <dbReference type="Pfam" id="PF13843"/>
    </source>
</evidence>
<proteinExistence type="predicted"/>
<feature type="compositionally biased region" description="Basic residues" evidence="1">
    <location>
        <begin position="157"/>
        <end position="167"/>
    </location>
</feature>
<dbReference type="PANTHER" id="PTHR46599:SF3">
    <property type="entry name" value="PIGGYBAC TRANSPOSABLE ELEMENT-DERIVED PROTEIN 4"/>
    <property type="match status" value="1"/>
</dbReference>
<dbReference type="CDD" id="cd19757">
    <property type="entry name" value="Bbox1"/>
    <property type="match status" value="1"/>
</dbReference>
<sequence>MNPTNKLAYKRHKYSGPRKSRKKVQAAFKRHHQSSFLCRVEAWRTKKEKVVEETANCPVVFSPHTTEDPLQLSKVSTAEATPKIYSSEQTSNADYVLETSTSEHLSDIANIEDVHCNNDQPSQVHFVNKTGDTLPPGPSSGKDKNEDDHNSNPPVKIVKRSSRRKIAKKTEIPKSQALPLKETPVVQPSSSAQPPSFHIVFQDDEEVDLDADVIEFGEPKRARRNTTKNGPCGGAKASSPKPELLLYNGCINKGSEIGDSEPDDSDNLLQTTYERSATAEPAREIDLTQFQAAVLKKEDEVNDKAIREIVSEDCSSTFIWNTDTLMFQGRRETFSSKPGPTLKLTKQTKLIEIFYEMFDNDFIELLCIATNRKAEDMIALSRKQNKFTTQSRFYQWVPIDRDEMITFLAIIILQGLYRFQNDKAYFVFNGFGTTPYFAKIMSYDRFTLLKDCLCFENNHNIQDTTRLGKIKPVIDYLNLKFSSLYMPSQEIVIDETLLKCNGRLSFAQKVSSRAAKTGVKTYELCESLTGYLWKFYVDAGKGKSTGLDEAHTNDDLHEDGTNGELEKEQTIIDKFAKDVEAVDIIPSENEDCSIKIVYNLIEPLLHRGHTLIMDNFYNSPLLLRHLKKHKTDCYGTLRLSREFVPDSVRKLTKKDLRQGEAIGTHCSDLGIMVWRDANIVSMISTYHNFQTRSLETTNKMGYKPIVVDDYKKSMATLHKKDQFQSPQPMNRVRCRGWYKTLFYRLYNAGIFNCFVIYSSLHTGITHRNFRVALAEDLVRIHRQICITRESRSLNISPEVPSSNMTGDVKRLKKRRNIKARPTVEGNHFPIRTGSYNTRCRLCPKKTRTVWKCEECNVNLCILGCFKAFHKS</sequence>
<dbReference type="AlphaFoldDB" id="A0A9P0N2F2"/>
<dbReference type="InterPro" id="IPR029526">
    <property type="entry name" value="PGBD"/>
</dbReference>
<dbReference type="Pfam" id="PF13843">
    <property type="entry name" value="DDE_Tnp_1_7"/>
    <property type="match status" value="1"/>
</dbReference>
<dbReference type="Proteomes" id="UP001153321">
    <property type="component" value="Chromosome 2"/>
</dbReference>
<feature type="compositionally biased region" description="Basic residues" evidence="1">
    <location>
        <begin position="8"/>
        <end position="21"/>
    </location>
</feature>
<evidence type="ECO:0000313" key="3">
    <source>
        <dbReference type="EMBL" id="CAH1639966.1"/>
    </source>
</evidence>
<feature type="region of interest" description="Disordered" evidence="1">
    <location>
        <begin position="119"/>
        <end position="179"/>
    </location>
</feature>
<keyword evidence="4" id="KW-1185">Reference proteome</keyword>
<gene>
    <name evidence="3" type="ORF">SPLIT_LOCUS5322</name>
</gene>
<dbReference type="PANTHER" id="PTHR46599">
    <property type="entry name" value="PIGGYBAC TRANSPOSABLE ELEMENT-DERIVED PROTEIN 4"/>
    <property type="match status" value="1"/>
</dbReference>
<organism evidence="3 4">
    <name type="scientific">Spodoptera littoralis</name>
    <name type="common">Egyptian cotton leafworm</name>
    <dbReference type="NCBI Taxonomy" id="7109"/>
    <lineage>
        <taxon>Eukaryota</taxon>
        <taxon>Metazoa</taxon>
        <taxon>Ecdysozoa</taxon>
        <taxon>Arthropoda</taxon>
        <taxon>Hexapoda</taxon>
        <taxon>Insecta</taxon>
        <taxon>Pterygota</taxon>
        <taxon>Neoptera</taxon>
        <taxon>Endopterygota</taxon>
        <taxon>Lepidoptera</taxon>
        <taxon>Glossata</taxon>
        <taxon>Ditrysia</taxon>
        <taxon>Noctuoidea</taxon>
        <taxon>Noctuidae</taxon>
        <taxon>Amphipyrinae</taxon>
        <taxon>Spodoptera</taxon>
    </lineage>
</organism>
<evidence type="ECO:0000256" key="1">
    <source>
        <dbReference type="SAM" id="MobiDB-lite"/>
    </source>
</evidence>
<name>A0A9P0N2F2_SPOLI</name>
<protein>
    <recommendedName>
        <fullName evidence="2">PiggyBac transposable element-derived protein domain-containing protein</fullName>
    </recommendedName>
</protein>
<evidence type="ECO:0000313" key="4">
    <source>
        <dbReference type="Proteomes" id="UP001153321"/>
    </source>
</evidence>